<reference evidence="1" key="1">
    <citation type="submission" date="2013-07" db="EMBL/GenBank/DDBJ databases">
        <title>The genome of an arbuscular mycorrhizal fungus provides insights into the evolution of the oldest plant symbiosis.</title>
        <authorList>
            <consortium name="DOE Joint Genome Institute"/>
            <person name="Tisserant E."/>
            <person name="Malbreil M."/>
            <person name="Kuo A."/>
            <person name="Kohler A."/>
            <person name="Symeonidi A."/>
            <person name="Balestrini R."/>
            <person name="Charron P."/>
            <person name="Duensing N."/>
            <person name="Frei-dit-Frey N."/>
            <person name="Gianinazzi-Pearson V."/>
            <person name="Gilbert B."/>
            <person name="Handa Y."/>
            <person name="Hijri M."/>
            <person name="Kaul R."/>
            <person name="Kawaguchi M."/>
            <person name="Krajinski F."/>
            <person name="Lammers P."/>
            <person name="Lapierre D."/>
            <person name="Masclaux F.G."/>
            <person name="Murat C."/>
            <person name="Morin E."/>
            <person name="Ndikumana S."/>
            <person name="Pagni M."/>
            <person name="Petitpierre D."/>
            <person name="Requena N."/>
            <person name="Rosikiewicz P."/>
            <person name="Riley R."/>
            <person name="Saito K."/>
            <person name="San Clemente H."/>
            <person name="Shapiro H."/>
            <person name="van Tuinen D."/>
            <person name="Becard G."/>
            <person name="Bonfante P."/>
            <person name="Paszkowski U."/>
            <person name="Shachar-Hill Y."/>
            <person name="Young J.P."/>
            <person name="Sanders I.R."/>
            <person name="Henrissat B."/>
            <person name="Rensing S.A."/>
            <person name="Grigoriev I.V."/>
            <person name="Corradi N."/>
            <person name="Roux C."/>
            <person name="Martin F."/>
        </authorList>
    </citation>
    <scope>NUCLEOTIDE SEQUENCE</scope>
    <source>
        <strain evidence="1">DAOM 197198</strain>
    </source>
</reference>
<dbReference type="AlphaFoldDB" id="U9TBT6"/>
<sequence>MRGVGFDYSSGSKILDGVIKRFQYNPVLHYTMKYSRNDPNELMDFLIGYEDLCFSTVV</sequence>
<accession>U9TBT6</accession>
<evidence type="ECO:0000313" key="1">
    <source>
        <dbReference type="EMBL" id="ESA05629.1"/>
    </source>
</evidence>
<name>U9TBT6_RHIID</name>
<proteinExistence type="predicted"/>
<protein>
    <submittedName>
        <fullName evidence="1">Uncharacterized protein</fullName>
    </submittedName>
</protein>
<organism evidence="1">
    <name type="scientific">Rhizophagus irregularis (strain DAOM 181602 / DAOM 197198 / MUCL 43194)</name>
    <name type="common">Arbuscular mycorrhizal fungus</name>
    <name type="synonym">Glomus intraradices</name>
    <dbReference type="NCBI Taxonomy" id="747089"/>
    <lineage>
        <taxon>Eukaryota</taxon>
        <taxon>Fungi</taxon>
        <taxon>Fungi incertae sedis</taxon>
        <taxon>Mucoromycota</taxon>
        <taxon>Glomeromycotina</taxon>
        <taxon>Glomeromycetes</taxon>
        <taxon>Glomerales</taxon>
        <taxon>Glomeraceae</taxon>
        <taxon>Rhizophagus</taxon>
    </lineage>
</organism>
<dbReference type="EMBL" id="KI292772">
    <property type="protein sequence ID" value="ESA05629.1"/>
    <property type="molecule type" value="Genomic_DNA"/>
</dbReference>
<gene>
    <name evidence="1" type="ORF">GLOINDRAFT_35289</name>
</gene>
<dbReference type="HOGENOM" id="CLU_2980268_0_0_1"/>